<dbReference type="GO" id="GO:0004521">
    <property type="term" value="F:RNA endonuclease activity"/>
    <property type="evidence" value="ECO:0007669"/>
    <property type="project" value="TreeGrafter"/>
</dbReference>
<dbReference type="SMART" id="SM01027">
    <property type="entry name" value="Beta-Casp"/>
    <property type="match status" value="1"/>
</dbReference>
<accession>A0A8H7ZME2</accession>
<feature type="region of interest" description="Disordered" evidence="10">
    <location>
        <begin position="258"/>
        <end position="280"/>
    </location>
</feature>
<dbReference type="SUPFAM" id="SSF56281">
    <property type="entry name" value="Metallo-hydrolase/oxidoreductase"/>
    <property type="match status" value="1"/>
</dbReference>
<dbReference type="GO" id="GO:0046872">
    <property type="term" value="F:metal ion binding"/>
    <property type="evidence" value="ECO:0007669"/>
    <property type="project" value="UniProtKB-KW"/>
</dbReference>
<evidence type="ECO:0000256" key="5">
    <source>
        <dbReference type="ARBA" id="ARBA00022490"/>
    </source>
</evidence>
<feature type="region of interest" description="Disordered" evidence="10">
    <location>
        <begin position="487"/>
        <end position="541"/>
    </location>
</feature>
<dbReference type="InterPro" id="IPR036866">
    <property type="entry name" value="RibonucZ/Hydroxyglut_hydro"/>
</dbReference>
<evidence type="ECO:0000259" key="11">
    <source>
        <dbReference type="SMART" id="SM01027"/>
    </source>
</evidence>
<feature type="non-terminal residue" evidence="12">
    <location>
        <position position="627"/>
    </location>
</feature>
<evidence type="ECO:0000256" key="1">
    <source>
        <dbReference type="ARBA" id="ARBA00001947"/>
    </source>
</evidence>
<feature type="domain" description="Beta-Casp" evidence="11">
    <location>
        <begin position="31"/>
        <end position="151"/>
    </location>
</feature>
<keyword evidence="9" id="KW-0539">Nucleus</keyword>
<dbReference type="Proteomes" id="UP000673691">
    <property type="component" value="Unassembled WGS sequence"/>
</dbReference>
<reference evidence="12 13" key="1">
    <citation type="journal article" name="Sci. Rep.">
        <title>Genome-scale phylogenetic analyses confirm Olpidium as the closest living zoosporic fungus to the non-flagellated, terrestrial fungi.</title>
        <authorList>
            <person name="Chang Y."/>
            <person name="Rochon D."/>
            <person name="Sekimoto S."/>
            <person name="Wang Y."/>
            <person name="Chovatia M."/>
            <person name="Sandor L."/>
            <person name="Salamov A."/>
            <person name="Grigoriev I.V."/>
            <person name="Stajich J.E."/>
            <person name="Spatafora J.W."/>
        </authorList>
    </citation>
    <scope>NUCLEOTIDE SEQUENCE [LARGE SCALE GENOMIC DNA]</scope>
    <source>
        <strain evidence="12">S191</strain>
    </source>
</reference>
<dbReference type="InterPro" id="IPR050698">
    <property type="entry name" value="MBL"/>
</dbReference>
<evidence type="ECO:0000256" key="7">
    <source>
        <dbReference type="ARBA" id="ARBA00022801"/>
    </source>
</evidence>
<dbReference type="PANTHER" id="PTHR11203:SF37">
    <property type="entry name" value="INTEGRATOR COMPLEX SUBUNIT 11"/>
    <property type="match status" value="1"/>
</dbReference>
<dbReference type="AlphaFoldDB" id="A0A8H7ZME2"/>
<gene>
    <name evidence="12" type="ORF">BJ554DRAFT_4717</name>
</gene>
<dbReference type="GO" id="GO:0005634">
    <property type="term" value="C:nucleus"/>
    <property type="evidence" value="ECO:0007669"/>
    <property type="project" value="UniProtKB-SubCell"/>
</dbReference>
<evidence type="ECO:0000256" key="9">
    <source>
        <dbReference type="ARBA" id="ARBA00023242"/>
    </source>
</evidence>
<keyword evidence="13" id="KW-1185">Reference proteome</keyword>
<dbReference type="Pfam" id="PF07521">
    <property type="entry name" value="RMMBL"/>
    <property type="match status" value="1"/>
</dbReference>
<dbReference type="Pfam" id="PF10996">
    <property type="entry name" value="Beta-Casp"/>
    <property type="match status" value="1"/>
</dbReference>
<dbReference type="OrthoDB" id="10249535at2759"/>
<sequence length="627" mass="68197">MEREADFLRSVHECVKGGGRVLIPCFALGRAQELCMLLEAYWERTQLSCPIYFSSSMTGKSTEYYKRFISWLNPALRDNFREGKRNPFDYKHITKFDKSYHEKPGPMVLFSTPGMLHSGNSLEVFKMWAPDPKNMLIIPGYCVPGTIGGQLMSGKREVTIDKRKLEVNLQVRTLSFSAHADAKGIKQLIANCRPRNVMLVHGEKPGMVELAGELTANGIPTYFPRNGDTVYITTPADVPVEMSPHFLKRALAIGGLRGTERAPGAEDGARRRKESPKAGCRSAVPFDGIVVVDESAGGDANPGKGGKGPHRLVDASEVPDLVDMPRQRFLVSSRLAFDPSTVAMVAAQCNLLPQVAAGEGPLDAADAALAVLFSALKSTLGAAGVRVFPGLAADSRRPDRLYVGEEAMEIYRLDALPPHEGDPRLFRELWLEDGWDAKFWEGEGAAARAAGVEELGVRWSEDSGTIAERAVRIAEDALRGDKLYPRVHPAGPLGARERGGRLARSPHLHERAGAPRRPSPPGRARALAGSGGGGAARRNAGRPIWNIRESPSRRSVALGSRDGAADPVLRRARGARAPPRARAGWGACALPLPRELFRGPRTLTSATPRAGWPGSARSRYKKKKKKK</sequence>
<comment type="similarity">
    <text evidence="4">Belongs to the metallo-beta-lactamase superfamily. RNA-metabolizing metallo-beta-lactamase-like family. INTS11 subfamily.</text>
</comment>
<feature type="compositionally biased region" description="Basic residues" evidence="10">
    <location>
        <begin position="618"/>
        <end position="627"/>
    </location>
</feature>
<evidence type="ECO:0000256" key="4">
    <source>
        <dbReference type="ARBA" id="ARBA00007093"/>
    </source>
</evidence>
<dbReference type="GO" id="GO:0005737">
    <property type="term" value="C:cytoplasm"/>
    <property type="evidence" value="ECO:0007669"/>
    <property type="project" value="UniProtKB-SubCell"/>
</dbReference>
<keyword evidence="6" id="KW-0479">Metal-binding</keyword>
<evidence type="ECO:0000313" key="12">
    <source>
        <dbReference type="EMBL" id="KAG5455757.1"/>
    </source>
</evidence>
<evidence type="ECO:0000256" key="2">
    <source>
        <dbReference type="ARBA" id="ARBA00004123"/>
    </source>
</evidence>
<dbReference type="Gene3D" id="3.40.50.10890">
    <property type="match status" value="1"/>
</dbReference>
<comment type="cofactor">
    <cofactor evidence="1">
        <name>Zn(2+)</name>
        <dbReference type="ChEBI" id="CHEBI:29105"/>
    </cofactor>
</comment>
<keyword evidence="5" id="KW-0963">Cytoplasm</keyword>
<dbReference type="InterPro" id="IPR022712">
    <property type="entry name" value="Beta_Casp"/>
</dbReference>
<keyword evidence="8" id="KW-0862">Zinc</keyword>
<dbReference type="EMBL" id="JAEFCI010012843">
    <property type="protein sequence ID" value="KAG5455757.1"/>
    <property type="molecule type" value="Genomic_DNA"/>
</dbReference>
<dbReference type="FunFam" id="3.40.50.10890:FF:000002">
    <property type="entry name" value="Integrator complex subunit 11"/>
    <property type="match status" value="1"/>
</dbReference>
<comment type="caution">
    <text evidence="12">The sequence shown here is derived from an EMBL/GenBank/DDBJ whole genome shotgun (WGS) entry which is preliminary data.</text>
</comment>
<dbReference type="Gene3D" id="3.60.15.10">
    <property type="entry name" value="Ribonuclease Z/Hydroxyacylglutathione hydrolase-like"/>
    <property type="match status" value="1"/>
</dbReference>
<dbReference type="PANTHER" id="PTHR11203">
    <property type="entry name" value="CLEAVAGE AND POLYADENYLATION SPECIFICITY FACTOR FAMILY MEMBER"/>
    <property type="match status" value="1"/>
</dbReference>
<feature type="compositionally biased region" description="Basic and acidic residues" evidence="10">
    <location>
        <begin position="258"/>
        <end position="269"/>
    </location>
</feature>
<feature type="region of interest" description="Disordered" evidence="10">
    <location>
        <begin position="599"/>
        <end position="627"/>
    </location>
</feature>
<comment type="subcellular location">
    <subcellularLocation>
        <location evidence="3">Cytoplasm</location>
    </subcellularLocation>
    <subcellularLocation>
        <location evidence="2">Nucleus</location>
    </subcellularLocation>
</comment>
<organism evidence="12 13">
    <name type="scientific">Olpidium bornovanus</name>
    <dbReference type="NCBI Taxonomy" id="278681"/>
    <lineage>
        <taxon>Eukaryota</taxon>
        <taxon>Fungi</taxon>
        <taxon>Fungi incertae sedis</taxon>
        <taxon>Olpidiomycota</taxon>
        <taxon>Olpidiomycotina</taxon>
        <taxon>Olpidiomycetes</taxon>
        <taxon>Olpidiales</taxon>
        <taxon>Olpidiaceae</taxon>
        <taxon>Olpidium</taxon>
    </lineage>
</organism>
<name>A0A8H7ZME2_9FUNG</name>
<evidence type="ECO:0000256" key="8">
    <source>
        <dbReference type="ARBA" id="ARBA00022833"/>
    </source>
</evidence>
<keyword evidence="7" id="KW-0378">Hydrolase</keyword>
<dbReference type="GO" id="GO:0016180">
    <property type="term" value="P:snRNA processing"/>
    <property type="evidence" value="ECO:0007669"/>
    <property type="project" value="TreeGrafter"/>
</dbReference>
<dbReference type="InterPro" id="IPR011108">
    <property type="entry name" value="RMMBL"/>
</dbReference>
<evidence type="ECO:0000313" key="13">
    <source>
        <dbReference type="Proteomes" id="UP000673691"/>
    </source>
</evidence>
<proteinExistence type="inferred from homology"/>
<evidence type="ECO:0000256" key="3">
    <source>
        <dbReference type="ARBA" id="ARBA00004496"/>
    </source>
</evidence>
<dbReference type="GO" id="GO:0016787">
    <property type="term" value="F:hydrolase activity"/>
    <property type="evidence" value="ECO:0007669"/>
    <property type="project" value="UniProtKB-KW"/>
</dbReference>
<evidence type="ECO:0000256" key="6">
    <source>
        <dbReference type="ARBA" id="ARBA00022723"/>
    </source>
</evidence>
<evidence type="ECO:0000256" key="10">
    <source>
        <dbReference type="SAM" id="MobiDB-lite"/>
    </source>
</evidence>
<protein>
    <submittedName>
        <fullName evidence="12">Beta-lactamase-like protein</fullName>
    </submittedName>
</protein>